<dbReference type="AlphaFoldDB" id="A0A6S6PBE5"/>
<dbReference type="Proteomes" id="UP000515734">
    <property type="component" value="Chromosome"/>
</dbReference>
<dbReference type="EMBL" id="AP023287">
    <property type="protein sequence ID" value="BCI55412.1"/>
    <property type="molecule type" value="Genomic_DNA"/>
</dbReference>
<accession>A0A6S6PBE5</accession>
<dbReference type="InterPro" id="IPR058334">
    <property type="entry name" value="DUF8021"/>
</dbReference>
<evidence type="ECO:0000313" key="3">
    <source>
        <dbReference type="Proteomes" id="UP000515734"/>
    </source>
</evidence>
<dbReference type="InterPro" id="IPR032710">
    <property type="entry name" value="NTF2-like_dom_sf"/>
</dbReference>
<evidence type="ECO:0000313" key="2">
    <source>
        <dbReference type="EMBL" id="BCI55412.1"/>
    </source>
</evidence>
<organism evidence="2 3">
    <name type="scientific">Mycolicibacterium litorale</name>
    <dbReference type="NCBI Taxonomy" id="758802"/>
    <lineage>
        <taxon>Bacteria</taxon>
        <taxon>Bacillati</taxon>
        <taxon>Actinomycetota</taxon>
        <taxon>Actinomycetes</taxon>
        <taxon>Mycobacteriales</taxon>
        <taxon>Mycobacteriaceae</taxon>
        <taxon>Mycolicibacterium</taxon>
    </lineage>
</organism>
<sequence>MDTVPDTDRVAAADAYIDALATHDARNVPFAADCVRFEVGVKTGFSADHLRRSLTRGPQYQVIAATTDRTFRVAGDEVHATFTVVTKARIAGRRVVAHVDETFLIPASDGRIHHIRARIRPALRREAG</sequence>
<dbReference type="SUPFAM" id="SSF54427">
    <property type="entry name" value="NTF2-like"/>
    <property type="match status" value="1"/>
</dbReference>
<evidence type="ECO:0000259" key="1">
    <source>
        <dbReference type="Pfam" id="PF26061"/>
    </source>
</evidence>
<protein>
    <recommendedName>
        <fullName evidence="1">DUF8021 domain-containing protein</fullName>
    </recommendedName>
</protein>
<gene>
    <name evidence="2" type="ORF">NIIDNTM18_46900</name>
</gene>
<name>A0A6S6PBE5_9MYCO</name>
<proteinExistence type="predicted"/>
<reference evidence="2 3" key="1">
    <citation type="submission" date="2020-07" db="EMBL/GenBank/DDBJ databases">
        <title>Complete genome sequence of Mycolicibacterium litorale like strain isolated from cardiac implantable electronic device infection.</title>
        <authorList>
            <person name="Fukano H."/>
            <person name="Miyama H."/>
            <person name="Hoshino Y."/>
        </authorList>
    </citation>
    <scope>NUCLEOTIDE SEQUENCE [LARGE SCALE GENOMIC DNA]</scope>
    <source>
        <strain evidence="2 3">NIIDNTM18</strain>
    </source>
</reference>
<feature type="domain" description="DUF8021" evidence="1">
    <location>
        <begin position="7"/>
        <end position="118"/>
    </location>
</feature>
<dbReference type="RefSeq" id="WP_185293125.1">
    <property type="nucleotide sequence ID" value="NZ_AP023287.1"/>
</dbReference>
<dbReference type="Pfam" id="PF26061">
    <property type="entry name" value="DUF8021"/>
    <property type="match status" value="1"/>
</dbReference>